<evidence type="ECO:0000313" key="10">
    <source>
        <dbReference type="Proteomes" id="UP001409585"/>
    </source>
</evidence>
<evidence type="ECO:0000313" key="9">
    <source>
        <dbReference type="EMBL" id="GAA4938976.1"/>
    </source>
</evidence>
<dbReference type="AlphaFoldDB" id="A0AAV3U136"/>
<dbReference type="RefSeq" id="WP_345419909.1">
    <property type="nucleotide sequence ID" value="NZ_AP031496.1"/>
</dbReference>
<dbReference type="HAMAP" id="MF_01984">
    <property type="entry name" value="ubiX_pad"/>
    <property type="match status" value="1"/>
</dbReference>
<sequence length="204" mass="22141">MTKAVTLAITGASGAPYALRLIQCLVAAQCRIELLISSAAEVVIDQETELKLPPAGEDVQAQQEYLWQQFPGSEGVLRLYGRSDWFSPVASGTSAPRDMVICPASGGTLSAVAHGASNNLIERAADVALKERRRLIMVTREAPLSTVHLRNMLTLSEMGVVILPASPGFYQHPSSVEDMVDFIVARILDQLQLEQTLLPRWGES</sequence>
<name>A0AAV3U136_9ALTE</name>
<dbReference type="SUPFAM" id="SSF52507">
    <property type="entry name" value="Homo-oligomeric flavin-containing Cys decarboxylases, HFCD"/>
    <property type="match status" value="1"/>
</dbReference>
<feature type="binding site" evidence="7">
    <location>
        <position position="186"/>
    </location>
    <ligand>
        <name>dimethylallyl phosphate</name>
        <dbReference type="ChEBI" id="CHEBI:88052"/>
    </ligand>
</feature>
<evidence type="ECO:0000256" key="4">
    <source>
        <dbReference type="ARBA" id="ARBA00022679"/>
    </source>
</evidence>
<evidence type="ECO:0000256" key="5">
    <source>
        <dbReference type="ARBA" id="ARBA00050612"/>
    </source>
</evidence>
<comment type="catalytic activity">
    <reaction evidence="5 7">
        <text>dimethylallyl phosphate + FMNH2 = prenylated FMNH2 + phosphate</text>
        <dbReference type="Rhea" id="RHEA:37743"/>
        <dbReference type="ChEBI" id="CHEBI:43474"/>
        <dbReference type="ChEBI" id="CHEBI:57618"/>
        <dbReference type="ChEBI" id="CHEBI:87467"/>
        <dbReference type="ChEBI" id="CHEBI:88052"/>
        <dbReference type="EC" id="2.5.1.129"/>
    </reaction>
</comment>
<comment type="caution">
    <text evidence="7">Lacks conserved residue(s) required for the propagation of feature annotation.</text>
</comment>
<proteinExistence type="inferred from homology"/>
<dbReference type="GO" id="GO:0016831">
    <property type="term" value="F:carboxy-lyase activity"/>
    <property type="evidence" value="ECO:0007669"/>
    <property type="project" value="TreeGrafter"/>
</dbReference>
<feature type="binding site" evidence="7">
    <location>
        <position position="170"/>
    </location>
    <ligand>
        <name>dimethylallyl phosphate</name>
        <dbReference type="ChEBI" id="CHEBI:88052"/>
    </ligand>
</feature>
<evidence type="ECO:0000259" key="8">
    <source>
        <dbReference type="Pfam" id="PF02441"/>
    </source>
</evidence>
<evidence type="ECO:0000256" key="6">
    <source>
        <dbReference type="ARBA" id="ARBA00060793"/>
    </source>
</evidence>
<evidence type="ECO:0000256" key="7">
    <source>
        <dbReference type="HAMAP-Rule" id="MF_01984"/>
    </source>
</evidence>
<dbReference type="Gene3D" id="3.40.50.1950">
    <property type="entry name" value="Flavin prenyltransferase-like"/>
    <property type="match status" value="1"/>
</dbReference>
<dbReference type="EC" id="2.5.1.129" evidence="7"/>
<dbReference type="InterPro" id="IPR003382">
    <property type="entry name" value="Flavoprotein"/>
</dbReference>
<protein>
    <recommendedName>
        <fullName evidence="7">Flavin prenyltransferase UbiX</fullName>
        <ecNumber evidence="7">2.5.1.129</ecNumber>
    </recommendedName>
</protein>
<feature type="binding site" evidence="7">
    <location>
        <begin position="11"/>
        <end position="13"/>
    </location>
    <ligand>
        <name>FMN</name>
        <dbReference type="ChEBI" id="CHEBI:58210"/>
    </ligand>
</feature>
<organism evidence="9 10">
    <name type="scientific">Halioxenophilus aromaticivorans</name>
    <dbReference type="NCBI Taxonomy" id="1306992"/>
    <lineage>
        <taxon>Bacteria</taxon>
        <taxon>Pseudomonadati</taxon>
        <taxon>Pseudomonadota</taxon>
        <taxon>Gammaproteobacteria</taxon>
        <taxon>Alteromonadales</taxon>
        <taxon>Alteromonadaceae</taxon>
        <taxon>Halioxenophilus</taxon>
    </lineage>
</organism>
<comment type="function">
    <text evidence="7">Flavin prenyltransferase that catalyzes the synthesis of the prenylated FMN cofactor (prenyl-FMN) for 4-hydroxy-3-polyprenylbenzoic acid decarboxylase UbiD. The prenyltransferase is metal-independent and links a dimethylallyl moiety from dimethylallyl monophosphate (DMAP) to the flavin N5 and C6 atoms of FMN.</text>
</comment>
<feature type="binding site" evidence="7">
    <location>
        <position position="37"/>
    </location>
    <ligand>
        <name>FMN</name>
        <dbReference type="ChEBI" id="CHEBI:58210"/>
    </ligand>
</feature>
<dbReference type="NCBIfam" id="TIGR00421">
    <property type="entry name" value="ubiX_pad"/>
    <property type="match status" value="1"/>
</dbReference>
<dbReference type="FunFam" id="3.40.50.1950:FF:000001">
    <property type="entry name" value="Flavin prenyltransferase UbiX"/>
    <property type="match status" value="1"/>
</dbReference>
<dbReference type="Pfam" id="PF02441">
    <property type="entry name" value="Flavoprotein"/>
    <property type="match status" value="1"/>
</dbReference>
<dbReference type="InterPro" id="IPR004507">
    <property type="entry name" value="UbiX-like"/>
</dbReference>
<evidence type="ECO:0000256" key="1">
    <source>
        <dbReference type="ARBA" id="ARBA00022602"/>
    </source>
</evidence>
<comment type="caution">
    <text evidence="9">The sequence shown here is derived from an EMBL/GenBank/DDBJ whole genome shotgun (WGS) entry which is preliminary data.</text>
</comment>
<feature type="binding site" evidence="7">
    <location>
        <position position="140"/>
    </location>
    <ligand>
        <name>FMN</name>
        <dbReference type="ChEBI" id="CHEBI:58210"/>
    </ligand>
</feature>
<accession>A0AAV3U136</accession>
<evidence type="ECO:0000256" key="2">
    <source>
        <dbReference type="ARBA" id="ARBA00022630"/>
    </source>
</evidence>
<gene>
    <name evidence="7" type="primary">ubiX</name>
    <name evidence="9" type="ORF">GCM10025791_16390</name>
</gene>
<keyword evidence="2 7" id="KW-0285">Flavoprotein</keyword>
<dbReference type="GO" id="GO:0106141">
    <property type="term" value="F:flavin prenyltransferase activity"/>
    <property type="evidence" value="ECO:0007669"/>
    <property type="project" value="UniProtKB-EC"/>
</dbReference>
<reference evidence="10" key="1">
    <citation type="journal article" date="2019" name="Int. J. Syst. Evol. Microbiol.">
        <title>The Global Catalogue of Microorganisms (GCM) 10K type strain sequencing project: providing services to taxonomists for standard genome sequencing and annotation.</title>
        <authorList>
            <consortium name="The Broad Institute Genomics Platform"/>
            <consortium name="The Broad Institute Genome Sequencing Center for Infectious Disease"/>
            <person name="Wu L."/>
            <person name="Ma J."/>
        </authorList>
    </citation>
    <scope>NUCLEOTIDE SEQUENCE [LARGE SCALE GENOMIC DNA]</scope>
    <source>
        <strain evidence="10">JCM 19134</strain>
    </source>
</reference>
<dbReference type="PANTHER" id="PTHR43374:SF1">
    <property type="entry name" value="FLAVIN PRENYLTRANSFERASE PAD1, MITOCHONDRIAL"/>
    <property type="match status" value="1"/>
</dbReference>
<keyword evidence="10" id="KW-1185">Reference proteome</keyword>
<feature type="binding site" evidence="7">
    <location>
        <begin position="105"/>
        <end position="108"/>
    </location>
    <ligand>
        <name>FMN</name>
        <dbReference type="ChEBI" id="CHEBI:58210"/>
    </ligand>
</feature>
<feature type="domain" description="Flavoprotein" evidence="8">
    <location>
        <begin position="4"/>
        <end position="191"/>
    </location>
</feature>
<keyword evidence="4 7" id="KW-0808">Transferase</keyword>
<dbReference type="EMBL" id="BAABLX010000009">
    <property type="protein sequence ID" value="GAA4938976.1"/>
    <property type="molecule type" value="Genomic_DNA"/>
</dbReference>
<dbReference type="PANTHER" id="PTHR43374">
    <property type="entry name" value="FLAVIN PRENYLTRANSFERASE"/>
    <property type="match status" value="1"/>
</dbReference>
<evidence type="ECO:0000256" key="3">
    <source>
        <dbReference type="ARBA" id="ARBA00022643"/>
    </source>
</evidence>
<dbReference type="InterPro" id="IPR036551">
    <property type="entry name" value="Flavin_trans-like"/>
</dbReference>
<keyword evidence="3 7" id="KW-0288">FMN</keyword>
<dbReference type="Proteomes" id="UP001409585">
    <property type="component" value="Unassembled WGS sequence"/>
</dbReference>
<keyword evidence="1 7" id="KW-0637">Prenyltransferase</keyword>
<comment type="similarity">
    <text evidence="6 7">Belongs to the UbiX/PAD1 family.</text>
</comment>